<reference evidence="2 3" key="1">
    <citation type="journal article" date="2018" name="Mol. Biol. Evol.">
        <title>Broad Genomic Sampling Reveals a Smut Pathogenic Ancestry of the Fungal Clade Ustilaginomycotina.</title>
        <authorList>
            <person name="Kijpornyongpan T."/>
            <person name="Mondo S.J."/>
            <person name="Barry K."/>
            <person name="Sandor L."/>
            <person name="Lee J."/>
            <person name="Lipzen A."/>
            <person name="Pangilinan J."/>
            <person name="LaButti K."/>
            <person name="Hainaut M."/>
            <person name="Henrissat B."/>
            <person name="Grigoriev I.V."/>
            <person name="Spatafora J.W."/>
            <person name="Aime M.C."/>
        </authorList>
    </citation>
    <scope>NUCLEOTIDE SEQUENCE [LARGE SCALE GENOMIC DNA]</scope>
    <source>
        <strain evidence="2 3">MCA 3645</strain>
    </source>
</reference>
<evidence type="ECO:0000313" key="3">
    <source>
        <dbReference type="Proteomes" id="UP000246740"/>
    </source>
</evidence>
<keyword evidence="3" id="KW-1185">Reference proteome</keyword>
<gene>
    <name evidence="2" type="ORF">BCV70DRAFT_118068</name>
</gene>
<feature type="transmembrane region" description="Helical" evidence="1">
    <location>
        <begin position="156"/>
        <end position="177"/>
    </location>
</feature>
<protein>
    <submittedName>
        <fullName evidence="2">Uncharacterized protein</fullName>
    </submittedName>
</protein>
<evidence type="ECO:0000313" key="2">
    <source>
        <dbReference type="EMBL" id="PWY99394.1"/>
    </source>
</evidence>
<keyword evidence="1" id="KW-0472">Membrane</keyword>
<proteinExistence type="predicted"/>
<keyword evidence="1" id="KW-1133">Transmembrane helix</keyword>
<dbReference type="EMBL" id="KZ819195">
    <property type="protein sequence ID" value="PWY99394.1"/>
    <property type="molecule type" value="Genomic_DNA"/>
</dbReference>
<sequence length="190" mass="21564">MRSCLMRPASRRNTKISAIALCKPRPKPHFLRAFSLLYNPNRCGLCEWNNAISRETRRITTTVYRCTGSKDDARARRRIAPIPFDREIWGSSRTRRLLALSGDRWSRRQVAHIAMLDRIVSAAVVTHSNGAGSPLIAVIQNSEVTSAADRRRPSILFLRASGSIVVLASLEMLMVLLRLRRHSYEELQLV</sequence>
<name>A0A317XM59_9BASI</name>
<accession>A0A317XM59</accession>
<dbReference type="AlphaFoldDB" id="A0A317XM59"/>
<dbReference type="Proteomes" id="UP000246740">
    <property type="component" value="Unassembled WGS sequence"/>
</dbReference>
<keyword evidence="1" id="KW-0812">Transmembrane</keyword>
<dbReference type="InParanoid" id="A0A317XM59"/>
<evidence type="ECO:0000256" key="1">
    <source>
        <dbReference type="SAM" id="Phobius"/>
    </source>
</evidence>
<organism evidence="2 3">
    <name type="scientific">Testicularia cyperi</name>
    <dbReference type="NCBI Taxonomy" id="1882483"/>
    <lineage>
        <taxon>Eukaryota</taxon>
        <taxon>Fungi</taxon>
        <taxon>Dikarya</taxon>
        <taxon>Basidiomycota</taxon>
        <taxon>Ustilaginomycotina</taxon>
        <taxon>Ustilaginomycetes</taxon>
        <taxon>Ustilaginales</taxon>
        <taxon>Anthracoideaceae</taxon>
        <taxon>Testicularia</taxon>
    </lineage>
</organism>